<organism evidence="2 3">
    <name type="scientific">Candidatus Roizmanbacteria bacterium RIFCSPLOWO2_01_FULL_38_12</name>
    <dbReference type="NCBI Taxonomy" id="1802061"/>
    <lineage>
        <taxon>Bacteria</taxon>
        <taxon>Candidatus Roizmaniibacteriota</taxon>
    </lineage>
</organism>
<feature type="transmembrane region" description="Helical" evidence="1">
    <location>
        <begin position="119"/>
        <end position="137"/>
    </location>
</feature>
<feature type="transmembrane region" description="Helical" evidence="1">
    <location>
        <begin position="47"/>
        <end position="68"/>
    </location>
</feature>
<comment type="caution">
    <text evidence="2">The sequence shown here is derived from an EMBL/GenBank/DDBJ whole genome shotgun (WGS) entry which is preliminary data.</text>
</comment>
<accession>A0A1F7IUE9</accession>
<gene>
    <name evidence="2" type="ORF">A3A93_00325</name>
</gene>
<proteinExistence type="predicted"/>
<keyword evidence="1" id="KW-0472">Membrane</keyword>
<dbReference type="Proteomes" id="UP000177141">
    <property type="component" value="Unassembled WGS sequence"/>
</dbReference>
<feature type="transmembrane region" description="Helical" evidence="1">
    <location>
        <begin position="74"/>
        <end position="107"/>
    </location>
</feature>
<name>A0A1F7IUE9_9BACT</name>
<keyword evidence="1" id="KW-1133">Transmembrane helix</keyword>
<sequence>MIGVLFKVSLTEENFWIILSYQMIGAGIGALLLLLFRKYRIAFIKQIKTISITTWGVMGINLILNTLANSAYAYAITLASVALVTVVGGVQPIFLLVGGVALSHLYPKFIKEDIRMSTLGIKSICIVLIIIGLYFIYI</sequence>
<evidence type="ECO:0008006" key="4">
    <source>
        <dbReference type="Google" id="ProtNLM"/>
    </source>
</evidence>
<evidence type="ECO:0000256" key="1">
    <source>
        <dbReference type="SAM" id="Phobius"/>
    </source>
</evidence>
<reference evidence="2 3" key="1">
    <citation type="journal article" date="2016" name="Nat. Commun.">
        <title>Thousands of microbial genomes shed light on interconnected biogeochemical processes in an aquifer system.</title>
        <authorList>
            <person name="Anantharaman K."/>
            <person name="Brown C.T."/>
            <person name="Hug L.A."/>
            <person name="Sharon I."/>
            <person name="Castelle C.J."/>
            <person name="Probst A.J."/>
            <person name="Thomas B.C."/>
            <person name="Singh A."/>
            <person name="Wilkins M.J."/>
            <person name="Karaoz U."/>
            <person name="Brodie E.L."/>
            <person name="Williams K.H."/>
            <person name="Hubbard S.S."/>
            <person name="Banfield J.F."/>
        </authorList>
    </citation>
    <scope>NUCLEOTIDE SEQUENCE [LARGE SCALE GENOMIC DNA]</scope>
</reference>
<evidence type="ECO:0000313" key="3">
    <source>
        <dbReference type="Proteomes" id="UP000177141"/>
    </source>
</evidence>
<protein>
    <recommendedName>
        <fullName evidence="4">EamA domain-containing protein</fullName>
    </recommendedName>
</protein>
<feature type="transmembrane region" description="Helical" evidence="1">
    <location>
        <begin position="15"/>
        <end position="35"/>
    </location>
</feature>
<keyword evidence="1" id="KW-0812">Transmembrane</keyword>
<evidence type="ECO:0000313" key="2">
    <source>
        <dbReference type="EMBL" id="OGK46987.1"/>
    </source>
</evidence>
<dbReference type="AlphaFoldDB" id="A0A1F7IUE9"/>
<dbReference type="EMBL" id="MGAL01000037">
    <property type="protein sequence ID" value="OGK46987.1"/>
    <property type="molecule type" value="Genomic_DNA"/>
</dbReference>